<proteinExistence type="inferred from homology"/>
<gene>
    <name evidence="4" type="ORF">GCM10022419_082370</name>
</gene>
<dbReference type="PANTHER" id="PTHR24305:SF166">
    <property type="entry name" value="CYTOCHROME P450 12A4, MITOCHONDRIAL-RELATED"/>
    <property type="match status" value="1"/>
</dbReference>
<dbReference type="EMBL" id="BAABDQ010000023">
    <property type="protein sequence ID" value="GAA3587626.1"/>
    <property type="molecule type" value="Genomic_DNA"/>
</dbReference>
<dbReference type="PANTHER" id="PTHR24305">
    <property type="entry name" value="CYTOCHROME P450"/>
    <property type="match status" value="1"/>
</dbReference>
<dbReference type="PRINTS" id="PR00463">
    <property type="entry name" value="EP450I"/>
</dbReference>
<dbReference type="InterPro" id="IPR002401">
    <property type="entry name" value="Cyt_P450_E_grp-I"/>
</dbReference>
<organism evidence="4 5">
    <name type="scientific">Nonomuraea rosea</name>
    <dbReference type="NCBI Taxonomy" id="638574"/>
    <lineage>
        <taxon>Bacteria</taxon>
        <taxon>Bacillati</taxon>
        <taxon>Actinomycetota</taxon>
        <taxon>Actinomycetes</taxon>
        <taxon>Streptosporangiales</taxon>
        <taxon>Streptosporangiaceae</taxon>
        <taxon>Nonomuraea</taxon>
    </lineage>
</organism>
<evidence type="ECO:0000256" key="1">
    <source>
        <dbReference type="ARBA" id="ARBA00001971"/>
    </source>
</evidence>
<dbReference type="InterPro" id="IPR017972">
    <property type="entry name" value="Cyt_P450_CS"/>
</dbReference>
<evidence type="ECO:0000256" key="3">
    <source>
        <dbReference type="RuleBase" id="RU000461"/>
    </source>
</evidence>
<dbReference type="InterPro" id="IPR036396">
    <property type="entry name" value="Cyt_P450_sf"/>
</dbReference>
<reference evidence="5" key="1">
    <citation type="journal article" date="2019" name="Int. J. Syst. Evol. Microbiol.">
        <title>The Global Catalogue of Microorganisms (GCM) 10K type strain sequencing project: providing services to taxonomists for standard genome sequencing and annotation.</title>
        <authorList>
            <consortium name="The Broad Institute Genomics Platform"/>
            <consortium name="The Broad Institute Genome Sequencing Center for Infectious Disease"/>
            <person name="Wu L."/>
            <person name="Ma J."/>
        </authorList>
    </citation>
    <scope>NUCLEOTIDE SEQUENCE [LARGE SCALE GENOMIC DNA]</scope>
    <source>
        <strain evidence="5">JCM 17326</strain>
    </source>
</reference>
<dbReference type="InterPro" id="IPR001128">
    <property type="entry name" value="Cyt_P450"/>
</dbReference>
<dbReference type="SUPFAM" id="SSF48264">
    <property type="entry name" value="Cytochrome P450"/>
    <property type="match status" value="1"/>
</dbReference>
<dbReference type="RefSeq" id="WP_345570646.1">
    <property type="nucleotide sequence ID" value="NZ_BAABDQ010000023.1"/>
</dbReference>
<keyword evidence="3" id="KW-0560">Oxidoreductase</keyword>
<dbReference type="Proteomes" id="UP001500630">
    <property type="component" value="Unassembled WGS sequence"/>
</dbReference>
<sequence>MTETGIPGPRGQWLVGQLPAYERDRMSWLRTNQADYGDIIRLAPHAVVVLDPDAAQQIFTQTNDTYMLDNAIVVSRRARAAQEARLPVVMRRRRLASRAMVNHLTQEHIDRQVATLSDQLRAHAGRSTDLFTTTTAICGTATAWFCFGGGTRDSRVTEIADASLSAFYGILKILEIGEVRVRWLPRPAAKKAIQENEALRALIKEEIAGRRAATPPPHPRDLLDELLRISDNDADVAAAARLVVFTAPGVPGAASSWLTLRLAERPELAAEIAGEAAGPLSIGQAVGARALPLADAFLREVLRLHPPQWMLSRTALRPTQLGPYLLDTGQQVMVCTYLIHRDPRWWDDPESFSPQRWHQAPKRGRYLPFGAGPRGCPGSPLAKIQLMALTSLLARDYRLQVRHGDPEFGGLLKPAGALTLMEPAEDRSFG</sequence>
<protein>
    <submittedName>
        <fullName evidence="4">Cytochrome P450</fullName>
    </submittedName>
</protein>
<keyword evidence="3" id="KW-0503">Monooxygenase</keyword>
<keyword evidence="5" id="KW-1185">Reference proteome</keyword>
<keyword evidence="3" id="KW-0408">Iron</keyword>
<dbReference type="CDD" id="cd00302">
    <property type="entry name" value="cytochrome_P450"/>
    <property type="match status" value="1"/>
</dbReference>
<evidence type="ECO:0000256" key="2">
    <source>
        <dbReference type="ARBA" id="ARBA00010617"/>
    </source>
</evidence>
<evidence type="ECO:0000313" key="5">
    <source>
        <dbReference type="Proteomes" id="UP001500630"/>
    </source>
</evidence>
<dbReference type="Gene3D" id="1.10.630.10">
    <property type="entry name" value="Cytochrome P450"/>
    <property type="match status" value="1"/>
</dbReference>
<dbReference type="PROSITE" id="PS00086">
    <property type="entry name" value="CYTOCHROME_P450"/>
    <property type="match status" value="1"/>
</dbReference>
<keyword evidence="3" id="KW-0349">Heme</keyword>
<evidence type="ECO:0000313" key="4">
    <source>
        <dbReference type="EMBL" id="GAA3587626.1"/>
    </source>
</evidence>
<dbReference type="InterPro" id="IPR050121">
    <property type="entry name" value="Cytochrome_P450_monoxygenase"/>
</dbReference>
<dbReference type="PRINTS" id="PR00385">
    <property type="entry name" value="P450"/>
</dbReference>
<comment type="cofactor">
    <cofactor evidence="1">
        <name>heme</name>
        <dbReference type="ChEBI" id="CHEBI:30413"/>
    </cofactor>
</comment>
<keyword evidence="3" id="KW-0479">Metal-binding</keyword>
<dbReference type="Pfam" id="PF00067">
    <property type="entry name" value="p450"/>
    <property type="match status" value="1"/>
</dbReference>
<name>A0ABP6YR43_9ACTN</name>
<comment type="caution">
    <text evidence="4">The sequence shown here is derived from an EMBL/GenBank/DDBJ whole genome shotgun (WGS) entry which is preliminary data.</text>
</comment>
<accession>A0ABP6YR43</accession>
<comment type="similarity">
    <text evidence="2 3">Belongs to the cytochrome P450 family.</text>
</comment>